<feature type="region of interest" description="Disordered" evidence="1">
    <location>
        <begin position="402"/>
        <end position="474"/>
    </location>
</feature>
<dbReference type="InterPro" id="IPR018650">
    <property type="entry name" value="STSV1_Orf64"/>
</dbReference>
<evidence type="ECO:0000313" key="4">
    <source>
        <dbReference type="Proteomes" id="UP000611554"/>
    </source>
</evidence>
<dbReference type="EMBL" id="BMQJ01000009">
    <property type="protein sequence ID" value="GGQ03897.1"/>
    <property type="molecule type" value="Genomic_DNA"/>
</dbReference>
<dbReference type="Proteomes" id="UP000611554">
    <property type="component" value="Unassembled WGS sequence"/>
</dbReference>
<evidence type="ECO:0000313" key="3">
    <source>
        <dbReference type="EMBL" id="GGQ03897.1"/>
    </source>
</evidence>
<name>A0ABQ2QY40_9ACTN</name>
<protein>
    <recommendedName>
        <fullName evidence="5">DUF2079 domain-containing protein</fullName>
    </recommendedName>
</protein>
<keyword evidence="2" id="KW-0812">Transmembrane</keyword>
<feature type="compositionally biased region" description="Basic and acidic residues" evidence="1">
    <location>
        <begin position="404"/>
        <end position="435"/>
    </location>
</feature>
<feature type="transmembrane region" description="Helical" evidence="2">
    <location>
        <begin position="156"/>
        <end position="175"/>
    </location>
</feature>
<evidence type="ECO:0000256" key="1">
    <source>
        <dbReference type="SAM" id="MobiDB-lite"/>
    </source>
</evidence>
<feature type="transmembrane region" description="Helical" evidence="2">
    <location>
        <begin position="67"/>
        <end position="86"/>
    </location>
</feature>
<comment type="caution">
    <text evidence="3">The sequence shown here is derived from an EMBL/GenBank/DDBJ whole genome shotgun (WGS) entry which is preliminary data.</text>
</comment>
<reference evidence="4" key="1">
    <citation type="journal article" date="2019" name="Int. J. Syst. Evol. Microbiol.">
        <title>The Global Catalogue of Microorganisms (GCM) 10K type strain sequencing project: providing services to taxonomists for standard genome sequencing and annotation.</title>
        <authorList>
            <consortium name="The Broad Institute Genomics Platform"/>
            <consortium name="The Broad Institute Genome Sequencing Center for Infectious Disease"/>
            <person name="Wu L."/>
            <person name="Ma J."/>
        </authorList>
    </citation>
    <scope>NUCLEOTIDE SEQUENCE [LARGE SCALE GENOMIC DNA]</scope>
    <source>
        <strain evidence="4">JCM 3115</strain>
    </source>
</reference>
<proteinExistence type="predicted"/>
<organism evidence="3 4">
    <name type="scientific">Streptosporangium pseudovulgare</name>
    <dbReference type="NCBI Taxonomy" id="35765"/>
    <lineage>
        <taxon>Bacteria</taxon>
        <taxon>Bacillati</taxon>
        <taxon>Actinomycetota</taxon>
        <taxon>Actinomycetes</taxon>
        <taxon>Streptosporangiales</taxon>
        <taxon>Streptosporangiaceae</taxon>
        <taxon>Streptosporangium</taxon>
    </lineage>
</organism>
<feature type="transmembrane region" description="Helical" evidence="2">
    <location>
        <begin position="294"/>
        <end position="312"/>
    </location>
</feature>
<gene>
    <name evidence="3" type="ORF">GCM10010140_37470</name>
</gene>
<dbReference type="Pfam" id="PF09852">
    <property type="entry name" value="DUF2079"/>
    <property type="match status" value="1"/>
</dbReference>
<evidence type="ECO:0000256" key="2">
    <source>
        <dbReference type="SAM" id="Phobius"/>
    </source>
</evidence>
<keyword evidence="4" id="KW-1185">Reference proteome</keyword>
<feature type="transmembrane region" description="Helical" evidence="2">
    <location>
        <begin position="332"/>
        <end position="357"/>
    </location>
</feature>
<evidence type="ECO:0008006" key="5">
    <source>
        <dbReference type="Google" id="ProtNLM"/>
    </source>
</evidence>
<keyword evidence="2" id="KW-0472">Membrane</keyword>
<feature type="region of interest" description="Disordered" evidence="1">
    <location>
        <begin position="1"/>
        <end position="36"/>
    </location>
</feature>
<feature type="transmembrane region" description="Helical" evidence="2">
    <location>
        <begin position="372"/>
        <end position="391"/>
    </location>
</feature>
<feature type="transmembrane region" description="Helical" evidence="2">
    <location>
        <begin position="228"/>
        <end position="257"/>
    </location>
</feature>
<sequence>MSPAFPAARRPPRPLVSAARFPGTSRPGAAAETADAETAVEPAARTAAVKTAAGSVAGFARRRRHGLILGALMALAATAYSTLSLVKFATFKASVFDLVIFDQAVRGYAHFGPPAAPSVGMSYGMGMDFLQLGDHFSPILAVLAPLYWLHDDPRTLLVAQAVLLALAAIPIRRYAERRLGTVPAHLVAAAYLVSWPVAQAAGFDFHEVAFVPLLSAIMIERFDAGRPAWGVVAAAGLLLVKEDMGLLVAGFGAYLFLTRRRLEGAAFVFFSLGALVMIRGVLMPMAGSPPAGFHWAYGAWGTSLGEVVLAVARDPAGALWQMVSPEVKVDTLAFLLWPVLLTALASPLTLVAVPLVVERFLSDRQQWWGTDFQYNAFVVAILFCAGADGVHRLRGRFAARRERRAGEEAAGRPEGERPEVGGTDDERPEVGRTDAGRPGTGRSEAGSPGEGRSEAGSPEGGTPAGNRSVDGPVSRRVRWDPVPHWAVAILVVGLTLVPKFALGNLVESSFYEGEPHVAAAREAVAAVPDGVVVEAVNSVGPALTARTTVLLWGPQSHNAPWVVADVARWSYPFGDFDSQRRRVDEALVNGYRKVYDRDGYIVLNRPS</sequence>
<accession>A0ABQ2QY40</accession>
<feature type="transmembrane region" description="Helical" evidence="2">
    <location>
        <begin position="264"/>
        <end position="282"/>
    </location>
</feature>
<keyword evidence="2" id="KW-1133">Transmembrane helix</keyword>
<dbReference type="RefSeq" id="WP_189247768.1">
    <property type="nucleotide sequence ID" value="NZ_BMQJ01000009.1"/>
</dbReference>